<evidence type="ECO:0000313" key="2">
    <source>
        <dbReference type="Proteomes" id="UP000326837"/>
    </source>
</evidence>
<name>A0A5K7XJZ9_9BACT</name>
<proteinExistence type="predicted"/>
<keyword evidence="2" id="KW-1185">Reference proteome</keyword>
<organism evidence="1 2">
    <name type="scientific">Lacipirellula parvula</name>
    <dbReference type="NCBI Taxonomy" id="2650471"/>
    <lineage>
        <taxon>Bacteria</taxon>
        <taxon>Pseudomonadati</taxon>
        <taxon>Planctomycetota</taxon>
        <taxon>Planctomycetia</taxon>
        <taxon>Pirellulales</taxon>
        <taxon>Lacipirellulaceae</taxon>
        <taxon>Lacipirellula</taxon>
    </lineage>
</organism>
<dbReference type="Proteomes" id="UP000326837">
    <property type="component" value="Chromosome"/>
</dbReference>
<dbReference type="EMBL" id="AP021861">
    <property type="protein sequence ID" value="BBO36472.1"/>
    <property type="molecule type" value="Genomic_DNA"/>
</dbReference>
<evidence type="ECO:0000313" key="1">
    <source>
        <dbReference type="EMBL" id="BBO36472.1"/>
    </source>
</evidence>
<accession>A0A5K7XJZ9</accession>
<protein>
    <submittedName>
        <fullName evidence="1">Uncharacterized protein</fullName>
    </submittedName>
</protein>
<reference evidence="2" key="1">
    <citation type="submission" date="2019-10" db="EMBL/GenBank/DDBJ databases">
        <title>Lacipirellula parvula gen. nov., sp. nov., representing a lineage of planctomycetes widespread in freshwater anoxic habitats, and description of the family Lacipirellulaceae.</title>
        <authorList>
            <person name="Dedysh S.N."/>
            <person name="Kulichevskaya I.S."/>
            <person name="Beletsky A.V."/>
            <person name="Rakitin A.L."/>
            <person name="Mardanov A.V."/>
            <person name="Ivanova A.A."/>
            <person name="Saltykova V.X."/>
            <person name="Rijpstra W.I.C."/>
            <person name="Sinninghe Damste J.S."/>
            <person name="Ravin N.V."/>
        </authorList>
    </citation>
    <scope>NUCLEOTIDE SEQUENCE [LARGE SCALE GENOMIC DNA]</scope>
    <source>
        <strain evidence="2">PX69</strain>
    </source>
</reference>
<gene>
    <name evidence="1" type="ORF">PLANPX_6084</name>
</gene>
<dbReference type="AlphaFoldDB" id="A0A5K7XJZ9"/>
<dbReference type="KEGG" id="lpav:PLANPX_6084"/>
<sequence>MRFVLRSDGIEKMFPRQSSQTLDLSKLRVISLRWGNHPNRSDSCSIQVASSSLHCALSDH</sequence>